<evidence type="ECO:0008006" key="5">
    <source>
        <dbReference type="Google" id="ProtNLM"/>
    </source>
</evidence>
<feature type="domain" description="Fibronectin type-III" evidence="2">
    <location>
        <begin position="26"/>
        <end position="115"/>
    </location>
</feature>
<dbReference type="Proteomes" id="UP000183945">
    <property type="component" value="Unassembled WGS sequence"/>
</dbReference>
<keyword evidence="4" id="KW-1185">Reference proteome</keyword>
<dbReference type="Pfam" id="PF16323">
    <property type="entry name" value="DUF4959"/>
    <property type="match status" value="1"/>
</dbReference>
<proteinExistence type="predicted"/>
<evidence type="ECO:0000313" key="3">
    <source>
        <dbReference type="EMBL" id="SHG56335.1"/>
    </source>
</evidence>
<dbReference type="Pfam" id="PF00754">
    <property type="entry name" value="F5_F8_type_C"/>
    <property type="match status" value="1"/>
</dbReference>
<dbReference type="InterPro" id="IPR003961">
    <property type="entry name" value="FN3_dom"/>
</dbReference>
<dbReference type="Gene3D" id="2.60.40.10">
    <property type="entry name" value="Immunoglobulins"/>
    <property type="match status" value="1"/>
</dbReference>
<dbReference type="Gene3D" id="2.60.120.260">
    <property type="entry name" value="Galactose-binding domain-like"/>
    <property type="match status" value="1"/>
</dbReference>
<dbReference type="InterPro" id="IPR032527">
    <property type="entry name" value="DUF4959"/>
</dbReference>
<gene>
    <name evidence="3" type="ORF">SAMN05444483_11646</name>
</gene>
<feature type="domain" description="F5/8 type C" evidence="1">
    <location>
        <begin position="119"/>
        <end position="276"/>
    </location>
</feature>
<name>A0A1M5KUB5_SALEC</name>
<evidence type="ECO:0000259" key="1">
    <source>
        <dbReference type="PROSITE" id="PS50022"/>
    </source>
</evidence>
<dbReference type="InterPro" id="IPR008979">
    <property type="entry name" value="Galactose-bd-like_sf"/>
</dbReference>
<dbReference type="STRING" id="1073325.SAMN05444483_11646"/>
<dbReference type="PROSITE" id="PS50853">
    <property type="entry name" value="FN3"/>
    <property type="match status" value="1"/>
</dbReference>
<dbReference type="InterPro" id="IPR000421">
    <property type="entry name" value="FA58C"/>
</dbReference>
<dbReference type="PROSITE" id="PS50022">
    <property type="entry name" value="FA58C_3"/>
    <property type="match status" value="1"/>
</dbReference>
<dbReference type="PROSITE" id="PS51257">
    <property type="entry name" value="PROKAR_LIPOPROTEIN"/>
    <property type="match status" value="1"/>
</dbReference>
<dbReference type="OrthoDB" id="9794261at2"/>
<dbReference type="InterPro" id="IPR036116">
    <property type="entry name" value="FN3_sf"/>
</dbReference>
<sequence>MKKLLYIALLSLFVISCDKDDENLPAPSNVTNVSAEPRVGAALVKWEIPSDSAFTYLEVRYKKNGKDVLEKVSKFTDTLLVEGLINAEEFSFEVQTVNETPTAKTDGQILTTEPVRPIKRKPEITYFPDDLQKQELIPEIIDTYTQEERAGPKEDLIDGDPDTFWHSAWSSGVQPLPHWVQINFKEEKEIGAVKYRFRKNADVSGRPSQFGLEISSDGENWERVWESRENLPVDDNSREYKINFDENYSSSYFRVMFLKNGGQNYVHLGELSVYKMKSAIVDKEEEAEEEYYNF</sequence>
<reference evidence="4" key="1">
    <citation type="submission" date="2016-11" db="EMBL/GenBank/DDBJ databases">
        <authorList>
            <person name="Varghese N."/>
            <person name="Submissions S."/>
        </authorList>
    </citation>
    <scope>NUCLEOTIDE SEQUENCE [LARGE SCALE GENOMIC DNA]</scope>
    <source>
        <strain evidence="4">DSM 24579</strain>
    </source>
</reference>
<dbReference type="EMBL" id="FQVT01000016">
    <property type="protein sequence ID" value="SHG56335.1"/>
    <property type="molecule type" value="Genomic_DNA"/>
</dbReference>
<dbReference type="SUPFAM" id="SSF49785">
    <property type="entry name" value="Galactose-binding domain-like"/>
    <property type="match status" value="1"/>
</dbReference>
<dbReference type="AlphaFoldDB" id="A0A1M5KUB5"/>
<dbReference type="InterPro" id="IPR013783">
    <property type="entry name" value="Ig-like_fold"/>
</dbReference>
<dbReference type="SUPFAM" id="SSF49265">
    <property type="entry name" value="Fibronectin type III"/>
    <property type="match status" value="1"/>
</dbReference>
<organism evidence="3 4">
    <name type="scientific">Salegentibacter echinorum</name>
    <dbReference type="NCBI Taxonomy" id="1073325"/>
    <lineage>
        <taxon>Bacteria</taxon>
        <taxon>Pseudomonadati</taxon>
        <taxon>Bacteroidota</taxon>
        <taxon>Flavobacteriia</taxon>
        <taxon>Flavobacteriales</taxon>
        <taxon>Flavobacteriaceae</taxon>
        <taxon>Salegentibacter</taxon>
    </lineage>
</organism>
<protein>
    <recommendedName>
        <fullName evidence="5">F5/8 type C domain-containing protein</fullName>
    </recommendedName>
</protein>
<evidence type="ECO:0000313" key="4">
    <source>
        <dbReference type="Proteomes" id="UP000183945"/>
    </source>
</evidence>
<evidence type="ECO:0000259" key="2">
    <source>
        <dbReference type="PROSITE" id="PS50853"/>
    </source>
</evidence>
<dbReference type="RefSeq" id="WP_072881318.1">
    <property type="nucleotide sequence ID" value="NZ_FQVT01000016.1"/>
</dbReference>
<accession>A0A1M5KUB5</accession>